<name>A0A3B0XPC9_9ZZZZ</name>
<proteinExistence type="predicted"/>
<evidence type="ECO:0000259" key="1">
    <source>
        <dbReference type="Pfam" id="PF13474"/>
    </source>
</evidence>
<sequence length="158" mass="18107">MLINEKSITGAERADVKLSEPISALIEFYRAFNDRDLTLMSNNWERSDEASMSNPLGGVKRGWESIEEVYSNIFNGNAKVYVEYYDYSIHHSGEMFCAVGRERGFFQLGQNKIELAIRTSRTYRMDCGRWHQIHHHGSIDNPKLLAAYQEAVLGKIIA</sequence>
<dbReference type="AlphaFoldDB" id="A0A3B0XPC9"/>
<dbReference type="EMBL" id="UOFH01000304">
    <property type="protein sequence ID" value="VAW65022.1"/>
    <property type="molecule type" value="Genomic_DNA"/>
</dbReference>
<organism evidence="2">
    <name type="scientific">hydrothermal vent metagenome</name>
    <dbReference type="NCBI Taxonomy" id="652676"/>
    <lineage>
        <taxon>unclassified sequences</taxon>
        <taxon>metagenomes</taxon>
        <taxon>ecological metagenomes</taxon>
    </lineage>
</organism>
<dbReference type="InterPro" id="IPR037401">
    <property type="entry name" value="SnoaL-like"/>
</dbReference>
<protein>
    <submittedName>
        <fullName evidence="2">Alternative dihydrofolate reductase 3</fullName>
    </submittedName>
</protein>
<accession>A0A3B0XPC9</accession>
<dbReference type="SUPFAM" id="SSF54427">
    <property type="entry name" value="NTF2-like"/>
    <property type="match status" value="1"/>
</dbReference>
<feature type="domain" description="SnoaL-like" evidence="1">
    <location>
        <begin position="24"/>
        <end position="139"/>
    </location>
</feature>
<evidence type="ECO:0000313" key="2">
    <source>
        <dbReference type="EMBL" id="VAW65022.1"/>
    </source>
</evidence>
<reference evidence="2" key="1">
    <citation type="submission" date="2018-06" db="EMBL/GenBank/DDBJ databases">
        <authorList>
            <person name="Zhirakovskaya E."/>
        </authorList>
    </citation>
    <scope>NUCLEOTIDE SEQUENCE</scope>
</reference>
<gene>
    <name evidence="2" type="ORF">MNBD_GAMMA08-3111</name>
</gene>
<dbReference type="InterPro" id="IPR032710">
    <property type="entry name" value="NTF2-like_dom_sf"/>
</dbReference>
<dbReference type="Gene3D" id="3.10.450.50">
    <property type="match status" value="1"/>
</dbReference>
<dbReference type="Pfam" id="PF13474">
    <property type="entry name" value="SnoaL_3"/>
    <property type="match status" value="1"/>
</dbReference>